<reference evidence="2" key="1">
    <citation type="submission" date="2024-03" db="EMBL/GenBank/DDBJ databases">
        <title>Human intestinal bacterial collection.</title>
        <authorList>
            <person name="Pauvert C."/>
            <person name="Hitch T.C.A."/>
            <person name="Clavel T."/>
        </authorList>
    </citation>
    <scope>NUCLEOTIDE SEQUENCE [LARGE SCALE GENOMIC DNA]</scope>
    <source>
        <strain evidence="2">CLA-AA-H89B</strain>
    </source>
</reference>
<proteinExistence type="predicted"/>
<feature type="transmembrane region" description="Helical" evidence="1">
    <location>
        <begin position="174"/>
        <end position="193"/>
    </location>
</feature>
<feature type="transmembrane region" description="Helical" evidence="1">
    <location>
        <begin position="20"/>
        <end position="49"/>
    </location>
</feature>
<keyword evidence="1" id="KW-1133">Transmembrane helix</keyword>
<keyword evidence="1" id="KW-0472">Membrane</keyword>
<feature type="transmembrane region" description="Helical" evidence="1">
    <location>
        <begin position="145"/>
        <end position="168"/>
    </location>
</feature>
<dbReference type="InterPro" id="IPR006938">
    <property type="entry name" value="DUF624"/>
</dbReference>
<accession>A0ABV1H6E0</accession>
<dbReference type="EMBL" id="JBBMFS010000007">
    <property type="protein sequence ID" value="MEQ2555270.1"/>
    <property type="molecule type" value="Genomic_DNA"/>
</dbReference>
<keyword evidence="3" id="KW-1185">Reference proteome</keyword>
<evidence type="ECO:0000256" key="1">
    <source>
        <dbReference type="SAM" id="Phobius"/>
    </source>
</evidence>
<evidence type="ECO:0000313" key="3">
    <source>
        <dbReference type="Proteomes" id="UP001546774"/>
    </source>
</evidence>
<feature type="transmembrane region" description="Helical" evidence="1">
    <location>
        <begin position="106"/>
        <end position="133"/>
    </location>
</feature>
<name>A0ABV1H6E0_9FIRM</name>
<dbReference type="Pfam" id="PF04854">
    <property type="entry name" value="DUF624"/>
    <property type="match status" value="1"/>
</dbReference>
<evidence type="ECO:0000313" key="2">
    <source>
        <dbReference type="EMBL" id="MEQ2555270.1"/>
    </source>
</evidence>
<sequence length="211" mass="23498">MGVFDINGKFFKTLTKAGDFIILTLLAMVCSIPVITIGASLTAVFYAALKMARDEEGYVWKEFFKSFKQNLKQSILIELILAAFAAILLVDINVCAKWAADGGGTLVQLLMFAAIGILIVLAAVVLYVFPVLAKFDNTVFATIKNALVLCMHHLPQTISMMIATYGLIYFTMQYVGIMFISIPLIFYIDSFIFSRILQQYVKKDEADTDEL</sequence>
<keyword evidence="1" id="KW-0812">Transmembrane</keyword>
<feature type="transmembrane region" description="Helical" evidence="1">
    <location>
        <begin position="75"/>
        <end position="100"/>
    </location>
</feature>
<comment type="caution">
    <text evidence="2">The sequence shown here is derived from an EMBL/GenBank/DDBJ whole genome shotgun (WGS) entry which is preliminary data.</text>
</comment>
<organism evidence="2 3">
    <name type="scientific">Lachnospira intestinalis</name>
    <dbReference type="NCBI Taxonomy" id="3133158"/>
    <lineage>
        <taxon>Bacteria</taxon>
        <taxon>Bacillati</taxon>
        <taxon>Bacillota</taxon>
        <taxon>Clostridia</taxon>
        <taxon>Lachnospirales</taxon>
        <taxon>Lachnospiraceae</taxon>
        <taxon>Lachnospira</taxon>
    </lineage>
</organism>
<dbReference type="Proteomes" id="UP001546774">
    <property type="component" value="Unassembled WGS sequence"/>
</dbReference>
<protein>
    <submittedName>
        <fullName evidence="2">DUF624 domain-containing protein</fullName>
    </submittedName>
</protein>
<gene>
    <name evidence="2" type="ORF">WMO37_09665</name>
</gene>